<sequence>MNDELAHETLIGVRELIDTWGDIYDRRWGNRATYQEQPGLDSQVRERIDEVRTRTKLAHDVVVAMGEKEIAARVVEHEEGQYGGHPFTQARVAIIEAIAILAQREELAEIVGPAGPRLAASELHPTIWGTAARLWDDGHLRAAVQTAATALEGLLQGIAGPGVSGEGLAGLFATSDPVKGSPRLRIRGVAPASKTWKSAHEGAGAMVRGAFMAVRNLVSHPGWPEPNSGEALEMLAVLSYVAHLVDRSDAVSVH</sequence>
<dbReference type="EMBL" id="VLNY01000005">
    <property type="protein sequence ID" value="KAA0022558.1"/>
    <property type="molecule type" value="Genomic_DNA"/>
</dbReference>
<dbReference type="AlphaFoldDB" id="A0A5A7S8S4"/>
<accession>A0A5A7S8S4</accession>
<dbReference type="OrthoDB" id="3189478at2"/>
<evidence type="ECO:0000313" key="3">
    <source>
        <dbReference type="Proteomes" id="UP000322244"/>
    </source>
</evidence>
<gene>
    <name evidence="2" type="ORF">FOY51_12735</name>
</gene>
<keyword evidence="3" id="KW-1185">Reference proteome</keyword>
<dbReference type="InterPro" id="IPR012654">
    <property type="entry name" value="CHP02391"/>
</dbReference>
<proteinExistence type="predicted"/>
<reference evidence="2 3" key="1">
    <citation type="submission" date="2019-07" db="EMBL/GenBank/DDBJ databases">
        <title>Rhodococcus cavernicolus sp. nov., isolated from a cave.</title>
        <authorList>
            <person name="Lee S.D."/>
        </authorList>
    </citation>
    <scope>NUCLEOTIDE SEQUENCE [LARGE SCALE GENOMIC DNA]</scope>
    <source>
        <strain evidence="2 3">C1-24</strain>
    </source>
</reference>
<dbReference type="Pfam" id="PF09509">
    <property type="entry name" value="Hypoth_Ymh"/>
    <property type="match status" value="1"/>
</dbReference>
<dbReference type="RefSeq" id="WP_149430614.1">
    <property type="nucleotide sequence ID" value="NZ_VLNY01000005.1"/>
</dbReference>
<feature type="domain" description="Conserved hypothetical protein CHP02391" evidence="1">
    <location>
        <begin position="122"/>
        <end position="243"/>
    </location>
</feature>
<organism evidence="2 3">
    <name type="scientific">Antrihabitans cavernicola</name>
    <dbReference type="NCBI Taxonomy" id="2495913"/>
    <lineage>
        <taxon>Bacteria</taxon>
        <taxon>Bacillati</taxon>
        <taxon>Actinomycetota</taxon>
        <taxon>Actinomycetes</taxon>
        <taxon>Mycobacteriales</taxon>
        <taxon>Nocardiaceae</taxon>
        <taxon>Antrihabitans</taxon>
    </lineage>
</organism>
<protein>
    <recommendedName>
        <fullName evidence="1">Conserved hypothetical protein CHP02391 domain-containing protein</fullName>
    </recommendedName>
</protein>
<name>A0A5A7S8S4_9NOCA</name>
<evidence type="ECO:0000313" key="2">
    <source>
        <dbReference type="EMBL" id="KAA0022558.1"/>
    </source>
</evidence>
<evidence type="ECO:0000259" key="1">
    <source>
        <dbReference type="Pfam" id="PF09509"/>
    </source>
</evidence>
<dbReference type="Proteomes" id="UP000322244">
    <property type="component" value="Unassembled WGS sequence"/>
</dbReference>
<comment type="caution">
    <text evidence="2">The sequence shown here is derived from an EMBL/GenBank/DDBJ whole genome shotgun (WGS) entry which is preliminary data.</text>
</comment>